<accession>A0AAV7IWT3</accession>
<dbReference type="PIRSF" id="PIRSF006060">
    <property type="entry name" value="AA_transporter"/>
    <property type="match status" value="1"/>
</dbReference>
<gene>
    <name evidence="7" type="ORF">KQX54_002451</name>
</gene>
<dbReference type="GO" id="GO:0005886">
    <property type="term" value="C:plasma membrane"/>
    <property type="evidence" value="ECO:0007669"/>
    <property type="project" value="TreeGrafter"/>
</dbReference>
<evidence type="ECO:0000256" key="5">
    <source>
        <dbReference type="SAM" id="Phobius"/>
    </source>
</evidence>
<feature type="transmembrane region" description="Helical" evidence="5">
    <location>
        <begin position="235"/>
        <end position="258"/>
    </location>
</feature>
<dbReference type="GO" id="GO:0015189">
    <property type="term" value="F:L-lysine transmembrane transporter activity"/>
    <property type="evidence" value="ECO:0007669"/>
    <property type="project" value="TreeGrafter"/>
</dbReference>
<dbReference type="FunFam" id="1.20.1740.10:FF:000010">
    <property type="entry name" value="probable cationic amino acid transporter"/>
    <property type="match status" value="1"/>
</dbReference>
<feature type="transmembrane region" description="Helical" evidence="5">
    <location>
        <begin position="320"/>
        <end position="348"/>
    </location>
</feature>
<dbReference type="Pfam" id="PF13520">
    <property type="entry name" value="AA_permease_2"/>
    <property type="match status" value="1"/>
</dbReference>
<feature type="transmembrane region" description="Helical" evidence="5">
    <location>
        <begin position="94"/>
        <end position="121"/>
    </location>
</feature>
<feature type="transmembrane region" description="Helical" evidence="5">
    <location>
        <begin position="60"/>
        <end position="82"/>
    </location>
</feature>
<evidence type="ECO:0000313" key="8">
    <source>
        <dbReference type="Proteomes" id="UP000826195"/>
    </source>
</evidence>
<feature type="domain" description="Cationic amino acid transporter C-terminal" evidence="6">
    <location>
        <begin position="520"/>
        <end position="570"/>
    </location>
</feature>
<dbReference type="Proteomes" id="UP000826195">
    <property type="component" value="Unassembled WGS sequence"/>
</dbReference>
<feature type="transmembrane region" description="Helical" evidence="5">
    <location>
        <begin position="270"/>
        <end position="300"/>
    </location>
</feature>
<dbReference type="EMBL" id="JAHXZJ010000374">
    <property type="protein sequence ID" value="KAH0560199.1"/>
    <property type="molecule type" value="Genomic_DNA"/>
</dbReference>
<evidence type="ECO:0000256" key="2">
    <source>
        <dbReference type="ARBA" id="ARBA00022692"/>
    </source>
</evidence>
<dbReference type="Gene3D" id="1.20.1740.10">
    <property type="entry name" value="Amino acid/polyamine transporter I"/>
    <property type="match status" value="2"/>
</dbReference>
<feature type="transmembrane region" description="Helical" evidence="5">
    <location>
        <begin position="369"/>
        <end position="390"/>
    </location>
</feature>
<feature type="transmembrane region" description="Helical" evidence="5">
    <location>
        <begin position="396"/>
        <end position="415"/>
    </location>
</feature>
<dbReference type="PANTHER" id="PTHR43243">
    <property type="entry name" value="INNER MEMBRANE TRANSPORTER YGJI-RELATED"/>
    <property type="match status" value="1"/>
</dbReference>
<evidence type="ECO:0000256" key="3">
    <source>
        <dbReference type="ARBA" id="ARBA00022989"/>
    </source>
</evidence>
<feature type="transmembrane region" description="Helical" evidence="5">
    <location>
        <begin position="457"/>
        <end position="476"/>
    </location>
</feature>
<evidence type="ECO:0000256" key="4">
    <source>
        <dbReference type="ARBA" id="ARBA00023136"/>
    </source>
</evidence>
<feature type="transmembrane region" description="Helical" evidence="5">
    <location>
        <begin position="31"/>
        <end position="54"/>
    </location>
</feature>
<dbReference type="Pfam" id="PF13906">
    <property type="entry name" value="AA_permease_C"/>
    <property type="match status" value="1"/>
</dbReference>
<comment type="caution">
    <text evidence="7">The sequence shown here is derived from an EMBL/GenBank/DDBJ whole genome shotgun (WGS) entry which is preliminary data.</text>
</comment>
<dbReference type="PANTHER" id="PTHR43243:SF95">
    <property type="entry name" value="LD37241P"/>
    <property type="match status" value="1"/>
</dbReference>
<feature type="transmembrane region" description="Helical" evidence="5">
    <location>
        <begin position="488"/>
        <end position="508"/>
    </location>
</feature>
<feature type="transmembrane region" description="Helical" evidence="5">
    <location>
        <begin position="162"/>
        <end position="179"/>
    </location>
</feature>
<feature type="transmembrane region" description="Helical" evidence="5">
    <location>
        <begin position="191"/>
        <end position="215"/>
    </location>
</feature>
<comment type="subcellular location">
    <subcellularLocation>
        <location evidence="1">Membrane</location>
        <topology evidence="1">Multi-pass membrane protein</topology>
    </subcellularLocation>
</comment>
<keyword evidence="4 5" id="KW-0472">Membrane</keyword>
<reference evidence="7 8" key="1">
    <citation type="journal article" date="2021" name="J. Hered.">
        <title>A chromosome-level genome assembly of the parasitoid wasp, Cotesia glomerata (Hymenoptera: Braconidae).</title>
        <authorList>
            <person name="Pinto B.J."/>
            <person name="Weis J.J."/>
            <person name="Gamble T."/>
            <person name="Ode P.J."/>
            <person name="Paul R."/>
            <person name="Zaspel J.M."/>
        </authorList>
    </citation>
    <scope>NUCLEOTIDE SEQUENCE [LARGE SCALE GENOMIC DNA]</scope>
    <source>
        <strain evidence="7">CgM1</strain>
    </source>
</reference>
<sequence length="593" mass="65781">MLFNELCKALTRKRVDENNDKKGQLARVLGLFNLVTLGVGSTLGVGVYVLTGYLAKEVAGPAVCLSFLIAALASSLAGLCYAEFAARVPKAGSAYVYSYVTVGEIIAFIIGWTLVLEYVIIAASVARSLSIYIDSFIDDAMKKFFQSTMPIKISFLSDYPDFFAFSLIMFISIIQCTGVKKSSYFNTIATITNLLTICIVIISGCTKVDVNNWYLEAKDIPANATKPGAGGFMPFGMSGVMAATAKCFFAFVGFDAIATTGEEAKNPQRNIPFAIITSLLICCLAYFSVSVVLTMMWPYYDQNPETPFPYVFKQLNWPVILWIVNIGAIFAFCTCLFGGLFSLPRILYAMGSDGIIFKFLSNVNKKTKTPAISILCSGLFSGFISLIFNLSQLMDMLSVGTLLAYTMVSICVIILRYQKTVNTEESNINISQDDSNFYKKIFNINNKKVATEDTSKIATWGVVLFSILVFIFGVTSYHVELHNDAKNLLGFIFLTTIVVMIVLTVTAIGRQPVNSARLSFKVPLVPFIPCCSIFVNIFLMIQLDIFTWLRLIIWLILGFCIYFFYGIRHSVQRSKDNQKNYHNNTLATINTPF</sequence>
<keyword evidence="2 5" id="KW-0812">Transmembrane</keyword>
<proteinExistence type="predicted"/>
<evidence type="ECO:0000313" key="7">
    <source>
        <dbReference type="EMBL" id="KAH0560199.1"/>
    </source>
</evidence>
<feature type="transmembrane region" description="Helical" evidence="5">
    <location>
        <begin position="520"/>
        <end position="539"/>
    </location>
</feature>
<evidence type="ECO:0000256" key="1">
    <source>
        <dbReference type="ARBA" id="ARBA00004141"/>
    </source>
</evidence>
<keyword evidence="3 5" id="KW-1133">Transmembrane helix</keyword>
<keyword evidence="8" id="KW-1185">Reference proteome</keyword>
<evidence type="ECO:0000259" key="6">
    <source>
        <dbReference type="Pfam" id="PF13906"/>
    </source>
</evidence>
<organism evidence="7 8">
    <name type="scientific">Cotesia glomerata</name>
    <name type="common">Lepidopteran parasitic wasp</name>
    <name type="synonym">Apanteles glomeratus</name>
    <dbReference type="NCBI Taxonomy" id="32391"/>
    <lineage>
        <taxon>Eukaryota</taxon>
        <taxon>Metazoa</taxon>
        <taxon>Ecdysozoa</taxon>
        <taxon>Arthropoda</taxon>
        <taxon>Hexapoda</taxon>
        <taxon>Insecta</taxon>
        <taxon>Pterygota</taxon>
        <taxon>Neoptera</taxon>
        <taxon>Endopterygota</taxon>
        <taxon>Hymenoptera</taxon>
        <taxon>Apocrita</taxon>
        <taxon>Ichneumonoidea</taxon>
        <taxon>Braconidae</taxon>
        <taxon>Microgastrinae</taxon>
        <taxon>Cotesia</taxon>
    </lineage>
</organism>
<protein>
    <recommendedName>
        <fullName evidence="6">Cationic amino acid transporter C-terminal domain-containing protein</fullName>
    </recommendedName>
</protein>
<dbReference type="GO" id="GO:0000064">
    <property type="term" value="F:L-ornithine transmembrane transporter activity"/>
    <property type="evidence" value="ECO:0007669"/>
    <property type="project" value="TreeGrafter"/>
</dbReference>
<dbReference type="AlphaFoldDB" id="A0AAV7IWT3"/>
<dbReference type="InterPro" id="IPR002293">
    <property type="entry name" value="AA/rel_permease1"/>
</dbReference>
<dbReference type="GO" id="GO:0061459">
    <property type="term" value="F:L-arginine transmembrane transporter activity"/>
    <property type="evidence" value="ECO:0007669"/>
    <property type="project" value="TreeGrafter"/>
</dbReference>
<dbReference type="InterPro" id="IPR029485">
    <property type="entry name" value="CAT_C"/>
</dbReference>
<dbReference type="GO" id="GO:0097638">
    <property type="term" value="P:L-arginine import across plasma membrane"/>
    <property type="evidence" value="ECO:0007669"/>
    <property type="project" value="TreeGrafter"/>
</dbReference>
<name>A0AAV7IWT3_COTGL</name>
<feature type="transmembrane region" description="Helical" evidence="5">
    <location>
        <begin position="545"/>
        <end position="565"/>
    </location>
</feature>